<evidence type="ECO:0000313" key="3">
    <source>
        <dbReference type="Proteomes" id="UP000182375"/>
    </source>
</evidence>
<dbReference type="RefSeq" id="WP_244174901.1">
    <property type="nucleotide sequence ID" value="NZ_FNTD01000004.1"/>
</dbReference>
<dbReference type="Pfam" id="PF18593">
    <property type="entry name" value="CdiI_2"/>
    <property type="match status" value="1"/>
</dbReference>
<dbReference type="STRING" id="67331.SAMN04490357_4503"/>
<organism evidence="2 3">
    <name type="scientific">Streptomyces misionensis</name>
    <dbReference type="NCBI Taxonomy" id="67331"/>
    <lineage>
        <taxon>Bacteria</taxon>
        <taxon>Bacillati</taxon>
        <taxon>Actinomycetota</taxon>
        <taxon>Actinomycetes</taxon>
        <taxon>Kitasatosporales</taxon>
        <taxon>Streptomycetaceae</taxon>
        <taxon>Streptomyces</taxon>
    </lineage>
</organism>
<protein>
    <recommendedName>
        <fullName evidence="1">CdiI immunity protein domain-containing protein</fullName>
    </recommendedName>
</protein>
<evidence type="ECO:0000313" key="2">
    <source>
        <dbReference type="EMBL" id="SED32583.1"/>
    </source>
</evidence>
<reference evidence="2 3" key="1">
    <citation type="submission" date="2016-10" db="EMBL/GenBank/DDBJ databases">
        <authorList>
            <person name="de Groot N.N."/>
        </authorList>
    </citation>
    <scope>NUCLEOTIDE SEQUENCE [LARGE SCALE GENOMIC DNA]</scope>
    <source>
        <strain evidence="2 3">DSM 40306</strain>
    </source>
</reference>
<dbReference type="Proteomes" id="UP000182375">
    <property type="component" value="Unassembled WGS sequence"/>
</dbReference>
<accession>A0A1H4ZR29</accession>
<sequence>MRQKDFMAAGERFPELGELLDAYAFAGNTFTDTVEEPGPALQAYVRQTVGNPDVLERVIAEIDDLLQVGLFSDEIADEVDILPHVEPLAGATVEQCLAVVRYHLDRVRNGGAYQRSASPQTDWEWRKQFPELRHLLAAYFHQDFSRFYQSHTEALDDYFSGTSPEDIAQAAGEIESLLALVDSEEELDRVTEILGLQVYPPDGVPLRQWLADIREIVVHRDPGD</sequence>
<feature type="domain" description="CdiI immunity protein" evidence="1">
    <location>
        <begin position="128"/>
        <end position="215"/>
    </location>
</feature>
<dbReference type="InterPro" id="IPR041129">
    <property type="entry name" value="CdiI_2"/>
</dbReference>
<dbReference type="AlphaFoldDB" id="A0A1H4ZR29"/>
<proteinExistence type="predicted"/>
<gene>
    <name evidence="2" type="ORF">SAMN04490357_4503</name>
</gene>
<name>A0A1H4ZR29_9ACTN</name>
<evidence type="ECO:0000259" key="1">
    <source>
        <dbReference type="Pfam" id="PF18593"/>
    </source>
</evidence>
<dbReference type="EMBL" id="FNTD01000004">
    <property type="protein sequence ID" value="SED32583.1"/>
    <property type="molecule type" value="Genomic_DNA"/>
</dbReference>
<dbReference type="GeneID" id="95513602"/>